<evidence type="ECO:0000259" key="13">
    <source>
        <dbReference type="SMART" id="SM00986"/>
    </source>
</evidence>
<evidence type="ECO:0000256" key="7">
    <source>
        <dbReference type="ARBA" id="ARBA00022763"/>
    </source>
</evidence>
<dbReference type="Gene3D" id="3.40.470.10">
    <property type="entry name" value="Uracil-DNA glycosylase-like domain"/>
    <property type="match status" value="1"/>
</dbReference>
<reference evidence="14 15" key="1">
    <citation type="submission" date="2016-02" db="EMBL/GenBank/DDBJ databases">
        <title>Genome sequence of Marichromatium gracile YL-28, a purple sulfur bacterium.</title>
        <authorList>
            <person name="Zhao C."/>
            <person name="Hong X."/>
            <person name="Chen S."/>
            <person name="Yang S."/>
        </authorList>
    </citation>
    <scope>NUCLEOTIDE SEQUENCE [LARGE SCALE GENOMIC DNA]</scope>
    <source>
        <strain evidence="14 15">YL28</strain>
    </source>
</reference>
<feature type="compositionally biased region" description="Pro residues" evidence="12">
    <location>
        <begin position="34"/>
        <end position="44"/>
    </location>
</feature>
<dbReference type="CDD" id="cd10030">
    <property type="entry name" value="UDG-F4_TTUDGA_SPO1dp_like"/>
    <property type="match status" value="1"/>
</dbReference>
<evidence type="ECO:0000256" key="12">
    <source>
        <dbReference type="SAM" id="MobiDB-lite"/>
    </source>
</evidence>
<evidence type="ECO:0000313" key="15">
    <source>
        <dbReference type="Proteomes" id="UP000075766"/>
    </source>
</evidence>
<evidence type="ECO:0000256" key="6">
    <source>
        <dbReference type="ARBA" id="ARBA00022723"/>
    </source>
</evidence>
<dbReference type="NCBIfam" id="TIGR00758">
    <property type="entry name" value="UDG_fam4"/>
    <property type="match status" value="1"/>
</dbReference>
<evidence type="ECO:0000256" key="4">
    <source>
        <dbReference type="ARBA" id="ARBA00019403"/>
    </source>
</evidence>
<dbReference type="EC" id="3.2.2.27" evidence="3"/>
<dbReference type="EMBL" id="LSYU01000088">
    <property type="protein sequence ID" value="KXX63611.1"/>
    <property type="molecule type" value="Genomic_DNA"/>
</dbReference>
<feature type="domain" description="Uracil-DNA glycosylase-like" evidence="13">
    <location>
        <begin position="145"/>
        <end position="293"/>
    </location>
</feature>
<proteinExistence type="inferred from homology"/>
<dbReference type="RefSeq" id="WP_062277243.1">
    <property type="nucleotide sequence ID" value="NZ_LSYU01000088.1"/>
</dbReference>
<dbReference type="SUPFAM" id="SSF52141">
    <property type="entry name" value="Uracil-DNA glycosylase-like"/>
    <property type="match status" value="1"/>
</dbReference>
<evidence type="ECO:0000256" key="2">
    <source>
        <dbReference type="ARBA" id="ARBA00006521"/>
    </source>
</evidence>
<dbReference type="Proteomes" id="UP000075766">
    <property type="component" value="Unassembled WGS sequence"/>
</dbReference>
<keyword evidence="7" id="KW-0227">DNA damage</keyword>
<comment type="catalytic activity">
    <reaction evidence="1">
        <text>Hydrolyzes single-stranded DNA or mismatched double-stranded DNA and polynucleotides, releasing free uracil.</text>
        <dbReference type="EC" id="3.2.2.27"/>
    </reaction>
</comment>
<dbReference type="SMART" id="SM00986">
    <property type="entry name" value="UDG"/>
    <property type="match status" value="1"/>
</dbReference>
<keyword evidence="10" id="KW-0411">Iron-sulfur</keyword>
<comment type="similarity">
    <text evidence="2">Belongs to the uracil-DNA glycosylase (UDG) superfamily. Type 4 (UDGa) family.</text>
</comment>
<evidence type="ECO:0000256" key="1">
    <source>
        <dbReference type="ARBA" id="ARBA00001400"/>
    </source>
</evidence>
<comment type="caution">
    <text evidence="14">The sequence shown here is derived from an EMBL/GenBank/DDBJ whole genome shotgun (WGS) entry which is preliminary data.</text>
</comment>
<dbReference type="SMART" id="SM00987">
    <property type="entry name" value="UreE_C"/>
    <property type="match status" value="1"/>
</dbReference>
<evidence type="ECO:0000256" key="3">
    <source>
        <dbReference type="ARBA" id="ARBA00012030"/>
    </source>
</evidence>
<keyword evidence="9" id="KW-0408">Iron</keyword>
<sequence length="305" mass="33302">MDEQRRLSYLARMGVHAWQPRTDERDGAAAAPLEMPPAVPPQAPPATLEPARPRPAPRAPEPPPVPMPPPCAPSSSEPAPFTERTVAPRAPVPAPDPEPPADDLFAPAASAAVPAVATMDWEQLARAVHGCRGCALHETRQHSVFGSGARNARLMLIGEAPGADEDRQGEPFVGRAGQLLTRMLEAIGLAREEVFIANVLKCRPPGNRDPHPEEMARCEGYLQRQIALIEPTLILSLGRISAQHLLNTDVSVGRLRGRWFEVGDARIPLRVTYHPAYLLRSPAQKAKSWEDLSAVARRLRETERK</sequence>
<dbReference type="InterPro" id="IPR005122">
    <property type="entry name" value="Uracil-DNA_glycosylase-like"/>
</dbReference>
<keyword evidence="6" id="KW-0479">Metal-binding</keyword>
<feature type="compositionally biased region" description="Pro residues" evidence="12">
    <location>
        <begin position="53"/>
        <end position="72"/>
    </location>
</feature>
<keyword evidence="5" id="KW-0004">4Fe-4S</keyword>
<keyword evidence="11" id="KW-0234">DNA repair</keyword>
<dbReference type="InterPro" id="IPR036895">
    <property type="entry name" value="Uracil-DNA_glycosylase-like_sf"/>
</dbReference>
<evidence type="ECO:0000256" key="9">
    <source>
        <dbReference type="ARBA" id="ARBA00023004"/>
    </source>
</evidence>
<evidence type="ECO:0000256" key="10">
    <source>
        <dbReference type="ARBA" id="ARBA00023014"/>
    </source>
</evidence>
<evidence type="ECO:0000256" key="8">
    <source>
        <dbReference type="ARBA" id="ARBA00022801"/>
    </source>
</evidence>
<dbReference type="PANTHER" id="PTHR33693">
    <property type="entry name" value="TYPE-5 URACIL-DNA GLYCOSYLASE"/>
    <property type="match status" value="1"/>
</dbReference>
<keyword evidence="8" id="KW-0378">Hydrolase</keyword>
<evidence type="ECO:0000256" key="11">
    <source>
        <dbReference type="ARBA" id="ARBA00023204"/>
    </source>
</evidence>
<protein>
    <recommendedName>
        <fullName evidence="4">Type-4 uracil-DNA glycosylase</fullName>
        <ecNumber evidence="3">3.2.2.27</ecNumber>
    </recommendedName>
</protein>
<dbReference type="Pfam" id="PF03167">
    <property type="entry name" value="UDG"/>
    <property type="match status" value="1"/>
</dbReference>
<gene>
    <name evidence="14" type="ORF">AY586_04425</name>
</gene>
<dbReference type="PANTHER" id="PTHR33693:SF1">
    <property type="entry name" value="TYPE-4 URACIL-DNA GLYCOSYLASE"/>
    <property type="match status" value="1"/>
</dbReference>
<feature type="region of interest" description="Disordered" evidence="12">
    <location>
        <begin position="1"/>
        <end position="105"/>
    </location>
</feature>
<dbReference type="InterPro" id="IPR051536">
    <property type="entry name" value="UDG_Type-4/5"/>
</dbReference>
<accession>A0ABR5VDC7</accession>
<organism evidence="14 15">
    <name type="scientific">Marichromatium gracile</name>
    <name type="common">Chromatium gracile</name>
    <dbReference type="NCBI Taxonomy" id="1048"/>
    <lineage>
        <taxon>Bacteria</taxon>
        <taxon>Pseudomonadati</taxon>
        <taxon>Pseudomonadota</taxon>
        <taxon>Gammaproteobacteria</taxon>
        <taxon>Chromatiales</taxon>
        <taxon>Chromatiaceae</taxon>
        <taxon>Marichromatium</taxon>
    </lineage>
</organism>
<keyword evidence="15" id="KW-1185">Reference proteome</keyword>
<name>A0ABR5VDC7_MARGR</name>
<dbReference type="InterPro" id="IPR005273">
    <property type="entry name" value="Ura-DNA_glyco_family4"/>
</dbReference>
<evidence type="ECO:0000256" key="5">
    <source>
        <dbReference type="ARBA" id="ARBA00022485"/>
    </source>
</evidence>
<evidence type="ECO:0000313" key="14">
    <source>
        <dbReference type="EMBL" id="KXX63611.1"/>
    </source>
</evidence>